<keyword evidence="5 8" id="KW-0456">Lyase</keyword>
<dbReference type="NCBIfam" id="TIGR00260">
    <property type="entry name" value="thrC"/>
    <property type="match status" value="1"/>
</dbReference>
<dbReference type="GO" id="GO:0009097">
    <property type="term" value="P:isoleucine biosynthetic process"/>
    <property type="evidence" value="ECO:0007669"/>
    <property type="project" value="TreeGrafter"/>
</dbReference>
<dbReference type="Proteomes" id="UP000238916">
    <property type="component" value="Unassembled WGS sequence"/>
</dbReference>
<dbReference type="GO" id="GO:0006565">
    <property type="term" value="P:L-serine catabolic process"/>
    <property type="evidence" value="ECO:0007669"/>
    <property type="project" value="TreeGrafter"/>
</dbReference>
<feature type="binding site" evidence="9">
    <location>
        <position position="380"/>
    </location>
    <ligand>
        <name>pyridoxal 5'-phosphate</name>
        <dbReference type="ChEBI" id="CHEBI:597326"/>
    </ligand>
</feature>
<organism evidence="12 13">
    <name type="scientific">Candidatus Desulfosporosinus infrequens</name>
    <dbReference type="NCBI Taxonomy" id="2043169"/>
    <lineage>
        <taxon>Bacteria</taxon>
        <taxon>Bacillati</taxon>
        <taxon>Bacillota</taxon>
        <taxon>Clostridia</taxon>
        <taxon>Eubacteriales</taxon>
        <taxon>Desulfitobacteriaceae</taxon>
        <taxon>Desulfosporosinus</taxon>
    </lineage>
</organism>
<name>A0A2U3KT33_9FIRM</name>
<dbReference type="InterPro" id="IPR026260">
    <property type="entry name" value="Thr_Synthase_bac/arc"/>
</dbReference>
<dbReference type="GO" id="GO:0009088">
    <property type="term" value="P:threonine biosynthetic process"/>
    <property type="evidence" value="ECO:0007669"/>
    <property type="project" value="UniProtKB-UniRule"/>
</dbReference>
<reference evidence="13" key="1">
    <citation type="submission" date="2018-02" db="EMBL/GenBank/DDBJ databases">
        <authorList>
            <person name="Hausmann B."/>
        </authorList>
    </citation>
    <scope>NUCLEOTIDE SEQUENCE [LARGE SCALE GENOMIC DNA]</scope>
    <source>
        <strain evidence="13">Peat soil MAG SbF1</strain>
    </source>
</reference>
<dbReference type="Pfam" id="PF00291">
    <property type="entry name" value="PALP"/>
    <property type="match status" value="1"/>
</dbReference>
<dbReference type="SUPFAM" id="SSF53686">
    <property type="entry name" value="Tryptophan synthase beta subunit-like PLP-dependent enzymes"/>
    <property type="match status" value="1"/>
</dbReference>
<accession>A0A2U3KT33</accession>
<dbReference type="AlphaFoldDB" id="A0A2U3KT33"/>
<sequence length="411" mass="44148">MKVKNVLGLRCVECFKEVPPQAGTYTCPSCGSKGGIMDVVYDYQEINRLTTREQVTNSREYSMFRYLPFLPIYPESARPHLRVGWSPLYKPLGLGKSLGMSNLYIKDDGQNPTASLKDRASIIAVIKAAEEKAPTVACSSTGNAASSLAGSAAAMGLKSVIFVPSRAPQGKIAQLLIFGATVISVQGSYEDTFRLSAEAIEHFGWYNRNAAINPYLVEGKKTVALEIAEQLNWDVPDWVILSVGDGCTIAGVWKGFRDLYQAGWIDRLPKIAGVQSTGCSPLVDAFLEDRPWRPKEENTIADSIAVGVPRNPDKALNAVRESGGTMVAVSDEAILEAMRVLGKTSGIFGEPAGVTGTAGLKVLVEKGIIGADEKVVSIVTGNGLKDVQNAIKAVGEPIKVEPSLQELLMKL</sequence>
<dbReference type="Gene3D" id="3.40.50.1100">
    <property type="match status" value="2"/>
</dbReference>
<dbReference type="PANTHER" id="PTHR48078">
    <property type="entry name" value="THREONINE DEHYDRATASE, MITOCHONDRIAL-RELATED"/>
    <property type="match status" value="1"/>
</dbReference>
<dbReference type="PIRSF" id="PIRSF038945">
    <property type="entry name" value="Thr_synthase"/>
    <property type="match status" value="1"/>
</dbReference>
<feature type="modified residue" description="N6-(pyridoxal phosphate)lysine" evidence="10">
    <location>
        <position position="117"/>
    </location>
</feature>
<dbReference type="InterPro" id="IPR050147">
    <property type="entry name" value="Ser/Thr_Dehydratase"/>
</dbReference>
<evidence type="ECO:0000256" key="1">
    <source>
        <dbReference type="ARBA" id="ARBA00001933"/>
    </source>
</evidence>
<dbReference type="PANTHER" id="PTHR48078:SF6">
    <property type="entry name" value="L-THREONINE DEHYDRATASE CATABOLIC TDCB"/>
    <property type="match status" value="1"/>
</dbReference>
<dbReference type="UniPathway" id="UPA00050">
    <property type="reaction ID" value="UER00065"/>
</dbReference>
<evidence type="ECO:0000313" key="12">
    <source>
        <dbReference type="EMBL" id="SPF42833.1"/>
    </source>
</evidence>
<proteinExistence type="inferred from homology"/>
<keyword evidence="8" id="KW-0028">Amino-acid biosynthesis</keyword>
<keyword evidence="8" id="KW-0791">Threonine biosynthesis</keyword>
<evidence type="ECO:0000259" key="11">
    <source>
        <dbReference type="Pfam" id="PF00291"/>
    </source>
</evidence>
<dbReference type="GO" id="GO:0004794">
    <property type="term" value="F:threonine deaminase activity"/>
    <property type="evidence" value="ECO:0007669"/>
    <property type="project" value="TreeGrafter"/>
</dbReference>
<evidence type="ECO:0000256" key="5">
    <source>
        <dbReference type="ARBA" id="ARBA00023239"/>
    </source>
</evidence>
<evidence type="ECO:0000256" key="2">
    <source>
        <dbReference type="ARBA" id="ARBA00005517"/>
    </source>
</evidence>
<dbReference type="InterPro" id="IPR001926">
    <property type="entry name" value="TrpB-like_PALP"/>
</dbReference>
<dbReference type="EC" id="4.2.3.1" evidence="7 8"/>
<evidence type="ECO:0000256" key="6">
    <source>
        <dbReference type="ARBA" id="ARBA00049144"/>
    </source>
</evidence>
<evidence type="ECO:0000256" key="4">
    <source>
        <dbReference type="ARBA" id="ARBA00022898"/>
    </source>
</evidence>
<feature type="domain" description="Tryptophan synthase beta chain-like PALP" evidence="11">
    <location>
        <begin position="83"/>
        <end position="381"/>
    </location>
</feature>
<comment type="pathway">
    <text evidence="8">Amino-acid biosynthesis; L-threonine biosynthesis; L-threonine from L-aspartate: step 5/5.</text>
</comment>
<evidence type="ECO:0000313" key="13">
    <source>
        <dbReference type="Proteomes" id="UP000238916"/>
    </source>
</evidence>
<evidence type="ECO:0000256" key="10">
    <source>
        <dbReference type="PIRSR" id="PIRSR038945-2"/>
    </source>
</evidence>
<comment type="catalytic activity">
    <reaction evidence="6 8">
        <text>O-phospho-L-homoserine + H2O = L-threonine + phosphate</text>
        <dbReference type="Rhea" id="RHEA:10840"/>
        <dbReference type="ChEBI" id="CHEBI:15377"/>
        <dbReference type="ChEBI" id="CHEBI:43474"/>
        <dbReference type="ChEBI" id="CHEBI:57590"/>
        <dbReference type="ChEBI" id="CHEBI:57926"/>
        <dbReference type="EC" id="4.2.3.1"/>
    </reaction>
</comment>
<dbReference type="GO" id="GO:0003941">
    <property type="term" value="F:L-serine ammonia-lyase activity"/>
    <property type="evidence" value="ECO:0007669"/>
    <property type="project" value="TreeGrafter"/>
</dbReference>
<evidence type="ECO:0000256" key="7">
    <source>
        <dbReference type="NCBIfam" id="TIGR00260"/>
    </source>
</evidence>
<gene>
    <name evidence="12" type="primary">thrC</name>
    <name evidence="12" type="ORF">SBF1_2670003</name>
</gene>
<dbReference type="CDD" id="cd01563">
    <property type="entry name" value="Thr-synth_1"/>
    <property type="match status" value="1"/>
</dbReference>
<evidence type="ECO:0000256" key="8">
    <source>
        <dbReference type="PIRNR" id="PIRNR038945"/>
    </source>
</evidence>
<comment type="similarity">
    <text evidence="2 8">Belongs to the threonine synthase family.</text>
</comment>
<dbReference type="InterPro" id="IPR036052">
    <property type="entry name" value="TrpB-like_PALP_sf"/>
</dbReference>
<protein>
    <recommendedName>
        <fullName evidence="3 7">Threonine synthase</fullName>
        <ecNumber evidence="7 8">4.2.3.1</ecNumber>
    </recommendedName>
</protein>
<dbReference type="EMBL" id="OMOF01000187">
    <property type="protein sequence ID" value="SPF42833.1"/>
    <property type="molecule type" value="Genomic_DNA"/>
</dbReference>
<comment type="cofactor">
    <cofactor evidence="1 8 9">
        <name>pyridoxal 5'-phosphate</name>
        <dbReference type="ChEBI" id="CHEBI:597326"/>
    </cofactor>
</comment>
<comment type="function">
    <text evidence="8">Catalyzes the gamma-elimination of phosphate from L-phosphohomoserine and the beta-addition of water to produce L-threonine.</text>
</comment>
<dbReference type="InterPro" id="IPR004450">
    <property type="entry name" value="Thr_synthase-like"/>
</dbReference>
<feature type="binding site" evidence="9">
    <location>
        <position position="143"/>
    </location>
    <ligand>
        <name>pyridoxal 5'-phosphate</name>
        <dbReference type="ChEBI" id="CHEBI:597326"/>
    </ligand>
</feature>
<evidence type="ECO:0000256" key="9">
    <source>
        <dbReference type="PIRSR" id="PIRSR038945-1"/>
    </source>
</evidence>
<dbReference type="GO" id="GO:0004795">
    <property type="term" value="F:threonine synthase activity"/>
    <property type="evidence" value="ECO:0007669"/>
    <property type="project" value="UniProtKB-UniRule"/>
</dbReference>
<keyword evidence="4 8" id="KW-0663">Pyridoxal phosphate</keyword>
<evidence type="ECO:0000256" key="3">
    <source>
        <dbReference type="ARBA" id="ARBA00018679"/>
    </source>
</evidence>
<dbReference type="GO" id="GO:0006567">
    <property type="term" value="P:L-threonine catabolic process"/>
    <property type="evidence" value="ECO:0007669"/>
    <property type="project" value="TreeGrafter"/>
</dbReference>